<sequence length="249" mass="27921">MNSKQKALMVLALSIILLSSIAAASAEDYSLTNAKIDMVIQDDGLVFVDEAITYHFYKTMNGVYRYIPINNFNMEDFAVDVDGAYYELEGNDDDSQIEAKVYLYKDKDKTEKIDPGTDVTVHYKYYMSDLLDVKGDNAVLNYYLLGEDWEVDLEEIEANVHFPEKKELDYELVPSGSAEGKWSGDTLTITGENINAGDGLALIVEIPLDEFASGFSNAVHNDTDDDDDIDNDIDNDKDDLKDLTKAKQI</sequence>
<dbReference type="RefSeq" id="WP_012955992.1">
    <property type="nucleotide sequence ID" value="NC_013790.1"/>
</dbReference>
<dbReference type="AlphaFoldDB" id="D3E3D2"/>
<feature type="region of interest" description="Disordered" evidence="1">
    <location>
        <begin position="219"/>
        <end position="249"/>
    </location>
</feature>
<dbReference type="eggNOG" id="arCOG03432">
    <property type="taxonomic scope" value="Archaea"/>
</dbReference>
<dbReference type="InterPro" id="IPR018702">
    <property type="entry name" value="DUF2207"/>
</dbReference>
<dbReference type="OrthoDB" id="137138at2157"/>
<dbReference type="GeneID" id="8770844"/>
<dbReference type="EMBL" id="CP001719">
    <property type="protein sequence ID" value="ADC47043.1"/>
    <property type="molecule type" value="Genomic_DNA"/>
</dbReference>
<protein>
    <recommendedName>
        <fullName evidence="2">DUF2207 domain-containing protein</fullName>
    </recommendedName>
</protein>
<evidence type="ECO:0000256" key="1">
    <source>
        <dbReference type="SAM" id="MobiDB-lite"/>
    </source>
</evidence>
<feature type="compositionally biased region" description="Acidic residues" evidence="1">
    <location>
        <begin position="223"/>
        <end position="237"/>
    </location>
</feature>
<organism evidence="3 4">
    <name type="scientific">Methanobrevibacter ruminantium (strain ATCC 35063 / DSM 1093 / JCM 13430 / OCM 146 / M1)</name>
    <name type="common">Methanobacterium ruminantium</name>
    <dbReference type="NCBI Taxonomy" id="634498"/>
    <lineage>
        <taxon>Archaea</taxon>
        <taxon>Methanobacteriati</taxon>
        <taxon>Methanobacteriota</taxon>
        <taxon>Methanomada group</taxon>
        <taxon>Methanobacteria</taxon>
        <taxon>Methanobacteriales</taxon>
        <taxon>Methanobacteriaceae</taxon>
        <taxon>Methanobrevibacter</taxon>
    </lineage>
</organism>
<dbReference type="HOGENOM" id="CLU_1113881_0_0_2"/>
<dbReference type="KEGG" id="mru:mru_1193"/>
<dbReference type="PATRIC" id="fig|634498.28.peg.1194"/>
<feature type="compositionally biased region" description="Basic and acidic residues" evidence="1">
    <location>
        <begin position="238"/>
        <end position="249"/>
    </location>
</feature>
<dbReference type="Proteomes" id="UP000008680">
    <property type="component" value="Chromosome"/>
</dbReference>
<gene>
    <name evidence="3" type="ordered locus">mru_1193</name>
</gene>
<name>D3E3D2_METRM</name>
<evidence type="ECO:0000313" key="4">
    <source>
        <dbReference type="Proteomes" id="UP000008680"/>
    </source>
</evidence>
<feature type="domain" description="DUF2207" evidence="2">
    <location>
        <begin position="31"/>
        <end position="202"/>
    </location>
</feature>
<keyword evidence="4" id="KW-1185">Reference proteome</keyword>
<dbReference type="Pfam" id="PF09972">
    <property type="entry name" value="DUF2207"/>
    <property type="match status" value="1"/>
</dbReference>
<accession>D3E3D2</accession>
<evidence type="ECO:0000313" key="3">
    <source>
        <dbReference type="EMBL" id="ADC47043.1"/>
    </source>
</evidence>
<proteinExistence type="predicted"/>
<dbReference type="STRING" id="634498.mru_1193"/>
<evidence type="ECO:0000259" key="2">
    <source>
        <dbReference type="Pfam" id="PF09972"/>
    </source>
</evidence>
<reference evidence="3 4" key="1">
    <citation type="journal article" date="2010" name="PLoS ONE">
        <title>The genome sequence of the rumen methanogen Methanobrevibacter ruminantium reveals new possibilities for controlling ruminant methane emissions.</title>
        <authorList>
            <person name="Leahy S.C."/>
            <person name="Kelly W.J."/>
            <person name="Altermann E."/>
            <person name="Ronimus R.S."/>
            <person name="Yeoman C.J."/>
            <person name="Pacheco D.M."/>
            <person name="Li D."/>
            <person name="Kong Z."/>
            <person name="McTavish S."/>
            <person name="Sang C."/>
            <person name="Lambie S.C."/>
            <person name="Janssen P.H."/>
            <person name="Dey D."/>
            <person name="Attwood G.T."/>
        </authorList>
    </citation>
    <scope>NUCLEOTIDE SEQUENCE [LARGE SCALE GENOMIC DNA]</scope>
    <source>
        <strain evidence="4">ATCC 35063 / DSM 1093 / JCM 13430 / OCM 146 / M1</strain>
    </source>
</reference>